<reference evidence="2 3" key="3">
    <citation type="journal article" date="2017" name="G3 (Bethesda)">
        <title>Comparative analysis highlights variable genome content of wheat rusts and divergence of the mating loci.</title>
        <authorList>
            <person name="Cuomo C.A."/>
            <person name="Bakkeren G."/>
            <person name="Khalil H.B."/>
            <person name="Panwar V."/>
            <person name="Joly D."/>
            <person name="Linning R."/>
            <person name="Sakthikumar S."/>
            <person name="Song X."/>
            <person name="Adiconis X."/>
            <person name="Fan L."/>
            <person name="Goldberg J.M."/>
            <person name="Levin J.Z."/>
            <person name="Young S."/>
            <person name="Zeng Q."/>
            <person name="Anikster Y."/>
            <person name="Bruce M."/>
            <person name="Wang M."/>
            <person name="Yin C."/>
            <person name="McCallum B."/>
            <person name="Szabo L.J."/>
            <person name="Hulbert S."/>
            <person name="Chen X."/>
            <person name="Fellers J.P."/>
        </authorList>
    </citation>
    <scope>NUCLEOTIDE SEQUENCE</scope>
    <source>
        <strain evidence="2">isolate 1-1 / race 1 (BBBD)</strain>
        <strain evidence="3">Isolate 1-1 / race 1 (BBBD)</strain>
    </source>
</reference>
<evidence type="ECO:0008006" key="4">
    <source>
        <dbReference type="Google" id="ProtNLM"/>
    </source>
</evidence>
<dbReference type="SUPFAM" id="SSF52540">
    <property type="entry name" value="P-loop containing nucleoside triphosphate hydrolases"/>
    <property type="match status" value="1"/>
</dbReference>
<dbReference type="InterPro" id="IPR027417">
    <property type="entry name" value="P-loop_NTPase"/>
</dbReference>
<evidence type="ECO:0000313" key="2">
    <source>
        <dbReference type="EnsemblFungi" id="PTTG_28219-t43_1-p1"/>
    </source>
</evidence>
<dbReference type="PANTHER" id="PTHR37096:SF1">
    <property type="entry name" value="AAA+ ATPASE DOMAIN-CONTAINING PROTEIN"/>
    <property type="match status" value="1"/>
</dbReference>
<reference evidence="1" key="2">
    <citation type="submission" date="2016-05" db="EMBL/GenBank/DDBJ databases">
        <title>Comparative analysis highlights variable genome content of wheat rusts and divergence of the mating loci.</title>
        <authorList>
            <person name="Cuomo C.A."/>
            <person name="Bakkeren G."/>
            <person name="Szabo L."/>
            <person name="Khalil H."/>
            <person name="Joly D."/>
            <person name="Goldberg J."/>
            <person name="Young S."/>
            <person name="Zeng Q."/>
            <person name="Fellers J."/>
        </authorList>
    </citation>
    <scope>NUCLEOTIDE SEQUENCE [LARGE SCALE GENOMIC DNA]</scope>
    <source>
        <strain evidence="1">1-1 BBBD Race 1</strain>
    </source>
</reference>
<reference evidence="2" key="4">
    <citation type="submission" date="2025-05" db="UniProtKB">
        <authorList>
            <consortium name="EnsemblFungi"/>
        </authorList>
    </citation>
    <scope>IDENTIFICATION</scope>
    <source>
        <strain evidence="2">isolate 1-1 / race 1 (BBBD)</strain>
    </source>
</reference>
<name>A0A180GDV7_PUCT1</name>
<evidence type="ECO:0000313" key="1">
    <source>
        <dbReference type="EMBL" id="OAV90719.1"/>
    </source>
</evidence>
<dbReference type="Gene3D" id="3.40.50.300">
    <property type="entry name" value="P-loop containing nucleotide triphosphate hydrolases"/>
    <property type="match status" value="1"/>
</dbReference>
<dbReference type="Proteomes" id="UP000005240">
    <property type="component" value="Unassembled WGS sequence"/>
</dbReference>
<gene>
    <name evidence="1" type="ORF">PTTG_28219</name>
</gene>
<dbReference type="InterPro" id="IPR051667">
    <property type="entry name" value="Archaeal_ATPase_domain"/>
</dbReference>
<dbReference type="EnsemblFungi" id="PTTG_28219-t43_1">
    <property type="protein sequence ID" value="PTTG_28219-t43_1-p1"/>
    <property type="gene ID" value="PTTG_28219"/>
</dbReference>
<organism evidence="1">
    <name type="scientific">Puccinia triticina (isolate 1-1 / race 1 (BBBD))</name>
    <name type="common">Brown leaf rust fungus</name>
    <dbReference type="NCBI Taxonomy" id="630390"/>
    <lineage>
        <taxon>Eukaryota</taxon>
        <taxon>Fungi</taxon>
        <taxon>Dikarya</taxon>
        <taxon>Basidiomycota</taxon>
        <taxon>Pucciniomycotina</taxon>
        <taxon>Pucciniomycetes</taxon>
        <taxon>Pucciniales</taxon>
        <taxon>Pucciniaceae</taxon>
        <taxon>Puccinia</taxon>
    </lineage>
</organism>
<sequence>MNQIVLKLGEEETKMNAKAEEMAMSNLPVNEDRRLPLNIRAALKAESSREWLTAANYEIDKFYKLDVWEAAQARDAFWKIVSTISEVEILGVSAKIRETTISTETAAKIFKELGNRLKPWKISHGSRPCVLIIDEANVFQEMSDKVIQTFLRFVVRVSKEEANLQVVFTSSDPFFESWLKKHVNSAHFETLVVGDLPYMEAKDYFLHEVKNHPHLTKTNKDLLESVDFQIPFRITGGRMFFIKKYIDHVHVFGYFENPMKFQPTQLAYTYLEDEILGKAKTYTGETALKVCELLVDSPGYVDYRKLSAELGNAVVEEMVQRNFLHFRPPSTFSRDLYPPPSRSVVTAQSEPDLRAMEVLVKESRKQ</sequence>
<proteinExistence type="predicted"/>
<evidence type="ECO:0000313" key="3">
    <source>
        <dbReference type="Proteomes" id="UP000005240"/>
    </source>
</evidence>
<dbReference type="EMBL" id="ADAS02000095">
    <property type="protein sequence ID" value="OAV90719.1"/>
    <property type="molecule type" value="Genomic_DNA"/>
</dbReference>
<dbReference type="STRING" id="630390.A0A180GDV7"/>
<dbReference type="VEuPathDB" id="FungiDB:PTTG_28219"/>
<reference evidence="1" key="1">
    <citation type="submission" date="2009-11" db="EMBL/GenBank/DDBJ databases">
        <authorList>
            <consortium name="The Broad Institute Genome Sequencing Platform"/>
            <person name="Ward D."/>
            <person name="Feldgarden M."/>
            <person name="Earl A."/>
            <person name="Young S.K."/>
            <person name="Zeng Q."/>
            <person name="Koehrsen M."/>
            <person name="Alvarado L."/>
            <person name="Berlin A."/>
            <person name="Bochicchio J."/>
            <person name="Borenstein D."/>
            <person name="Chapman S.B."/>
            <person name="Chen Z."/>
            <person name="Engels R."/>
            <person name="Freedman E."/>
            <person name="Gellesch M."/>
            <person name="Goldberg J."/>
            <person name="Griggs A."/>
            <person name="Gujja S."/>
            <person name="Heilman E."/>
            <person name="Heiman D."/>
            <person name="Hepburn T."/>
            <person name="Howarth C."/>
            <person name="Jen D."/>
            <person name="Larson L."/>
            <person name="Lewis B."/>
            <person name="Mehta T."/>
            <person name="Park D."/>
            <person name="Pearson M."/>
            <person name="Roberts A."/>
            <person name="Saif S."/>
            <person name="Shea T."/>
            <person name="Shenoy N."/>
            <person name="Sisk P."/>
            <person name="Stolte C."/>
            <person name="Sykes S."/>
            <person name="Thomson T."/>
            <person name="Walk T."/>
            <person name="White J."/>
            <person name="Yandava C."/>
            <person name="Izard J."/>
            <person name="Baranova O.V."/>
            <person name="Blanton J.M."/>
            <person name="Tanner A.C."/>
            <person name="Dewhirst F.E."/>
            <person name="Haas B."/>
            <person name="Nusbaum C."/>
            <person name="Birren B."/>
        </authorList>
    </citation>
    <scope>NUCLEOTIDE SEQUENCE [LARGE SCALE GENOMIC DNA]</scope>
    <source>
        <strain evidence="1">1-1 BBBD Race 1</strain>
    </source>
</reference>
<accession>A0A180GDV7</accession>
<keyword evidence="3" id="KW-1185">Reference proteome</keyword>
<protein>
    <recommendedName>
        <fullName evidence="4">ATPase domain-containing protein</fullName>
    </recommendedName>
</protein>
<dbReference type="AlphaFoldDB" id="A0A180GDV7"/>
<dbReference type="PANTHER" id="PTHR37096">
    <property type="entry name" value="YALI0E33429P"/>
    <property type="match status" value="1"/>
</dbReference>
<dbReference type="OrthoDB" id="2150628at2759"/>